<comment type="caution">
    <text evidence="2">The sequence shown here is derived from an EMBL/GenBank/DDBJ whole genome shotgun (WGS) entry which is preliminary data.</text>
</comment>
<dbReference type="OrthoDB" id="9812349at2"/>
<protein>
    <recommendedName>
        <fullName evidence="4">DUF805 domain-containing protein</fullName>
    </recommendedName>
</protein>
<evidence type="ECO:0008006" key="4">
    <source>
        <dbReference type="Google" id="ProtNLM"/>
    </source>
</evidence>
<dbReference type="RefSeq" id="WP_035601902.1">
    <property type="nucleotide sequence ID" value="NZ_ARYM01000031.1"/>
</dbReference>
<dbReference type="STRING" id="1280954.HPO_17721"/>
<dbReference type="AlphaFoldDB" id="A0A062VFT1"/>
<dbReference type="GO" id="GO:0016020">
    <property type="term" value="C:membrane"/>
    <property type="evidence" value="ECO:0007669"/>
    <property type="project" value="InterPro"/>
</dbReference>
<name>A0A062VFT1_9PROT</name>
<evidence type="ECO:0000313" key="3">
    <source>
        <dbReference type="Proteomes" id="UP000027100"/>
    </source>
</evidence>
<dbReference type="eggNOG" id="COG3152">
    <property type="taxonomic scope" value="Bacteria"/>
</dbReference>
<keyword evidence="1" id="KW-0812">Transmembrane</keyword>
<dbReference type="InterPro" id="IPR008523">
    <property type="entry name" value="DUF805"/>
</dbReference>
<feature type="transmembrane region" description="Helical" evidence="1">
    <location>
        <begin position="70"/>
        <end position="96"/>
    </location>
</feature>
<keyword evidence="1" id="KW-0472">Membrane</keyword>
<gene>
    <name evidence="2" type="ORF">HPO_17721</name>
</gene>
<keyword evidence="3" id="KW-1185">Reference proteome</keyword>
<feature type="transmembrane region" description="Helical" evidence="1">
    <location>
        <begin position="133"/>
        <end position="152"/>
    </location>
</feature>
<dbReference type="Proteomes" id="UP000027100">
    <property type="component" value="Unassembled WGS sequence"/>
</dbReference>
<dbReference type="PATRIC" id="fig|1280954.3.peg.3570"/>
<dbReference type="EMBL" id="ARYM01000031">
    <property type="protein sequence ID" value="KCZ96861.1"/>
    <property type="molecule type" value="Genomic_DNA"/>
</dbReference>
<dbReference type="Pfam" id="PF05656">
    <property type="entry name" value="DUF805"/>
    <property type="match status" value="1"/>
</dbReference>
<proteinExistence type="predicted"/>
<evidence type="ECO:0000256" key="1">
    <source>
        <dbReference type="SAM" id="Phobius"/>
    </source>
</evidence>
<accession>A0A062VFT1</accession>
<sequence>MDFRQIFFDPQGRSSPRDFARGLIVLTGVMVAIQTLTVIAGPQVNVLQYALVFPYICVFAKRLHDAGQSAWLWLLFLAGWLVVNAVVGGILMQLMVPGAMELSTELVNAMLAPEGVDQAALSAKVEEFSRLSAVPNILSFLIASGLTGYVAYSLKSDPKPNRFGPPTTGSRSS</sequence>
<feature type="transmembrane region" description="Helical" evidence="1">
    <location>
        <begin position="46"/>
        <end position="63"/>
    </location>
</feature>
<evidence type="ECO:0000313" key="2">
    <source>
        <dbReference type="EMBL" id="KCZ96861.1"/>
    </source>
</evidence>
<feature type="transmembrane region" description="Helical" evidence="1">
    <location>
        <begin position="20"/>
        <end position="40"/>
    </location>
</feature>
<organism evidence="2 3">
    <name type="scientific">Hyphomonas polymorpha PS728</name>
    <dbReference type="NCBI Taxonomy" id="1280954"/>
    <lineage>
        <taxon>Bacteria</taxon>
        <taxon>Pseudomonadati</taxon>
        <taxon>Pseudomonadota</taxon>
        <taxon>Alphaproteobacteria</taxon>
        <taxon>Hyphomonadales</taxon>
        <taxon>Hyphomonadaceae</taxon>
        <taxon>Hyphomonas</taxon>
    </lineage>
</organism>
<reference evidence="2 3" key="1">
    <citation type="journal article" date="2014" name="Antonie Van Leeuwenhoek">
        <title>Hyphomonas beringensis sp. nov. and Hyphomonas chukchiensis sp. nov., isolated from surface seawater of the Bering Sea and Chukchi Sea.</title>
        <authorList>
            <person name="Li C."/>
            <person name="Lai Q."/>
            <person name="Li G."/>
            <person name="Dong C."/>
            <person name="Wang J."/>
            <person name="Liao Y."/>
            <person name="Shao Z."/>
        </authorList>
    </citation>
    <scope>NUCLEOTIDE SEQUENCE [LARGE SCALE GENOMIC DNA]</scope>
    <source>
        <strain evidence="2 3">PS728</strain>
    </source>
</reference>
<keyword evidence="1" id="KW-1133">Transmembrane helix</keyword>